<evidence type="ECO:0000313" key="1">
    <source>
        <dbReference type="EMBL" id="SKB47858.1"/>
    </source>
</evidence>
<dbReference type="AlphaFoldDB" id="A0A1T5BKU8"/>
<dbReference type="GO" id="GO:0016740">
    <property type="term" value="F:transferase activity"/>
    <property type="evidence" value="ECO:0007669"/>
    <property type="project" value="UniProtKB-KW"/>
</dbReference>
<keyword evidence="1" id="KW-0808">Transferase</keyword>
<dbReference type="InterPro" id="IPR016181">
    <property type="entry name" value="Acyl_CoA_acyltransferase"/>
</dbReference>
<gene>
    <name evidence="1" type="ORF">SAMN02745120_1697</name>
</gene>
<name>A0A1T5BKU8_9FIRM</name>
<keyword evidence="2" id="KW-1185">Reference proteome</keyword>
<accession>A0A1T5BKU8</accession>
<evidence type="ECO:0000313" key="2">
    <source>
        <dbReference type="Proteomes" id="UP000243406"/>
    </source>
</evidence>
<dbReference type="OrthoDB" id="2081508at2"/>
<sequence length="313" mass="36788">MKIYTSISDVKSSEIEEDIKELLLLLEKVNSCGQQYYSCDKTLAVTYLHKLNIFNFKKGLKLELPVRIVAMPISMEMSSVFGDEANLDKILKNISGLSLVLNSDTPFTNRGRTLSNFMLYNKFNTFEDYMSSLRSSYRRRLNLAIEKGKDLRITRLEPEAFTSDHYKLYEDVYKRSDNKLELLHIEFFREFDSEMYEFRNAENEVLAFVQLLERNNQLLFIFCGFKEEDVKTYDIYYNMLLFIVNQGISRGVFSINFGQTSEESKSKIGCKEIPKYLYLHHNNPAIRGILKILTPYFSYKGYSKNHRVFKVKQ</sequence>
<dbReference type="RefSeq" id="WP_159446431.1">
    <property type="nucleotide sequence ID" value="NZ_FUYN01000003.1"/>
</dbReference>
<organism evidence="1 2">
    <name type="scientific">Acetoanaerobium noterae</name>
    <dbReference type="NCBI Taxonomy" id="745369"/>
    <lineage>
        <taxon>Bacteria</taxon>
        <taxon>Bacillati</taxon>
        <taxon>Bacillota</taxon>
        <taxon>Clostridia</taxon>
        <taxon>Peptostreptococcales</taxon>
        <taxon>Filifactoraceae</taxon>
        <taxon>Acetoanaerobium</taxon>
    </lineage>
</organism>
<proteinExistence type="predicted"/>
<protein>
    <submittedName>
        <fullName evidence="1">Acetyltransferase (GNAT) domain-containing protein</fullName>
    </submittedName>
</protein>
<dbReference type="SUPFAM" id="SSF55729">
    <property type="entry name" value="Acyl-CoA N-acyltransferases (Nat)"/>
    <property type="match status" value="1"/>
</dbReference>
<dbReference type="EMBL" id="FUYN01000003">
    <property type="protein sequence ID" value="SKB47858.1"/>
    <property type="molecule type" value="Genomic_DNA"/>
</dbReference>
<dbReference type="Gene3D" id="3.40.630.30">
    <property type="match status" value="1"/>
</dbReference>
<reference evidence="2" key="1">
    <citation type="submission" date="2017-02" db="EMBL/GenBank/DDBJ databases">
        <authorList>
            <person name="Varghese N."/>
            <person name="Submissions S."/>
        </authorList>
    </citation>
    <scope>NUCLEOTIDE SEQUENCE [LARGE SCALE GENOMIC DNA]</scope>
    <source>
        <strain evidence="2">ATCC 35199</strain>
    </source>
</reference>
<dbReference type="Proteomes" id="UP000243406">
    <property type="component" value="Unassembled WGS sequence"/>
</dbReference>